<keyword evidence="10 12" id="KW-0238">DNA-binding</keyword>
<evidence type="ECO:0000256" key="1">
    <source>
        <dbReference type="ARBA" id="ARBA00022478"/>
    </source>
</evidence>
<protein>
    <recommendedName>
        <fullName evidence="12 13">DNA primase</fullName>
        <ecNumber evidence="12">2.7.7.101</ecNumber>
    </recommendedName>
</protein>
<dbReference type="InterPro" id="IPR030846">
    <property type="entry name" value="DnaG_bac"/>
</dbReference>
<dbReference type="InterPro" id="IPR050219">
    <property type="entry name" value="DnaG_primase"/>
</dbReference>
<reference evidence="16" key="1">
    <citation type="submission" date="2022-03" db="EMBL/GenBank/DDBJ databases">
        <title>Genomic Encyclopedia of Type Strains, Phase III (KMG-III): the genomes of soil and plant-associated and newly described type strains.</title>
        <authorList>
            <person name="Whitman W."/>
        </authorList>
    </citation>
    <scope>NUCLEOTIDE SEQUENCE</scope>
    <source>
        <strain evidence="16">ANL 6-2</strain>
    </source>
</reference>
<proteinExistence type="inferred from homology"/>
<dbReference type="GO" id="GO:0006269">
    <property type="term" value="P:DNA replication, synthesis of primer"/>
    <property type="evidence" value="ECO:0007669"/>
    <property type="project" value="UniProtKB-UniRule"/>
</dbReference>
<dbReference type="Pfam" id="PF10410">
    <property type="entry name" value="DnaB_bind"/>
    <property type="match status" value="1"/>
</dbReference>
<evidence type="ECO:0000256" key="7">
    <source>
        <dbReference type="ARBA" id="ARBA00022771"/>
    </source>
</evidence>
<dbReference type="InterPro" id="IPR013173">
    <property type="entry name" value="DNA_primase_DnaG_DnaB-bd_dom"/>
</dbReference>
<evidence type="ECO:0000256" key="10">
    <source>
        <dbReference type="ARBA" id="ARBA00023125"/>
    </source>
</evidence>
<evidence type="ECO:0000256" key="12">
    <source>
        <dbReference type="HAMAP-Rule" id="MF_00974"/>
    </source>
</evidence>
<dbReference type="AlphaFoldDB" id="A0AAE3G1D3"/>
<dbReference type="SMART" id="SM00766">
    <property type="entry name" value="DnaG_DnaB_bind"/>
    <property type="match status" value="1"/>
</dbReference>
<dbReference type="SUPFAM" id="SSF56731">
    <property type="entry name" value="DNA primase core"/>
    <property type="match status" value="1"/>
</dbReference>
<dbReference type="Gene3D" id="1.20.50.20">
    <property type="entry name" value="DnaG, RNA polymerase domain, helical bundle"/>
    <property type="match status" value="1"/>
</dbReference>
<dbReference type="PIRSF" id="PIRSF002811">
    <property type="entry name" value="DnaG"/>
    <property type="match status" value="1"/>
</dbReference>
<evidence type="ECO:0000256" key="4">
    <source>
        <dbReference type="ARBA" id="ARBA00022695"/>
    </source>
</evidence>
<evidence type="ECO:0000256" key="14">
    <source>
        <dbReference type="PIRSR" id="PIRSR002811-1"/>
    </source>
</evidence>
<dbReference type="PANTHER" id="PTHR30313:SF2">
    <property type="entry name" value="DNA PRIMASE"/>
    <property type="match status" value="1"/>
</dbReference>
<keyword evidence="4 12" id="KW-0548">Nucleotidyltransferase</keyword>
<comment type="domain">
    <text evidence="12">Contains an N-terminal zinc-binding domain, a central core domain that contains the primase activity, and a C-terminal DnaB-binding domain.</text>
</comment>
<evidence type="ECO:0000256" key="3">
    <source>
        <dbReference type="ARBA" id="ARBA00022679"/>
    </source>
</evidence>
<comment type="similarity">
    <text evidence="12 13">Belongs to the DnaG primase family.</text>
</comment>
<comment type="caution">
    <text evidence="16">The sequence shown here is derived from an EMBL/GenBank/DDBJ whole genome shotgun (WGS) entry which is preliminary data.</text>
</comment>
<feature type="zinc finger region" description="CHC2-type" evidence="12 14">
    <location>
        <begin position="40"/>
        <end position="64"/>
    </location>
</feature>
<evidence type="ECO:0000256" key="8">
    <source>
        <dbReference type="ARBA" id="ARBA00022833"/>
    </source>
</evidence>
<comment type="function">
    <text evidence="12 13">RNA polymerase that catalyzes the synthesis of short RNA molecules used as primers for DNA polymerase during DNA replication.</text>
</comment>
<keyword evidence="17" id="KW-1185">Reference proteome</keyword>
<organism evidence="16 17">
    <name type="scientific">Natronocella acetinitrilica</name>
    <dbReference type="NCBI Taxonomy" id="414046"/>
    <lineage>
        <taxon>Bacteria</taxon>
        <taxon>Pseudomonadati</taxon>
        <taxon>Pseudomonadota</taxon>
        <taxon>Gammaproteobacteria</taxon>
        <taxon>Chromatiales</taxon>
        <taxon>Ectothiorhodospiraceae</taxon>
        <taxon>Natronocella</taxon>
    </lineage>
</organism>
<keyword evidence="1 12" id="KW-0240">DNA-directed RNA polymerase</keyword>
<name>A0AAE3G1D3_9GAMM</name>
<dbReference type="Gene3D" id="3.40.1360.10">
    <property type="match status" value="1"/>
</dbReference>
<dbReference type="InterPro" id="IPR019475">
    <property type="entry name" value="DNA_primase_DnaB-bd"/>
</dbReference>
<dbReference type="SUPFAM" id="SSF57783">
    <property type="entry name" value="Zinc beta-ribbon"/>
    <property type="match status" value="1"/>
</dbReference>
<dbReference type="InterPro" id="IPR002694">
    <property type="entry name" value="Znf_CHC2"/>
</dbReference>
<dbReference type="Pfam" id="PF01807">
    <property type="entry name" value="Zn_ribbon_DnaG"/>
    <property type="match status" value="1"/>
</dbReference>
<keyword evidence="6 12" id="KW-0479">Metal-binding</keyword>
<dbReference type="InterPro" id="IPR006171">
    <property type="entry name" value="TOPRIM_dom"/>
</dbReference>
<dbReference type="Gene3D" id="1.10.860.10">
    <property type="entry name" value="DNAb Helicase, Chain A"/>
    <property type="match status" value="1"/>
</dbReference>
<dbReference type="GO" id="GO:0003677">
    <property type="term" value="F:DNA binding"/>
    <property type="evidence" value="ECO:0007669"/>
    <property type="project" value="UniProtKB-KW"/>
</dbReference>
<dbReference type="Gene3D" id="3.90.980.10">
    <property type="entry name" value="DNA primase, catalytic core, N-terminal domain"/>
    <property type="match status" value="1"/>
</dbReference>
<keyword evidence="8 12" id="KW-0862">Zinc</keyword>
<dbReference type="FunFam" id="3.90.580.10:FF:000001">
    <property type="entry name" value="DNA primase"/>
    <property type="match status" value="1"/>
</dbReference>
<keyword evidence="2 12" id="KW-0639">Primosome</keyword>
<dbReference type="SMART" id="SM00493">
    <property type="entry name" value="TOPRIM"/>
    <property type="match status" value="1"/>
</dbReference>
<dbReference type="Pfam" id="PF08275">
    <property type="entry name" value="DNAG_N"/>
    <property type="match status" value="1"/>
</dbReference>
<sequence>MAGLIPQPFIDELIARSDIVDVIGSRLDLKKAGANYQALCPFHSEKTPSFTVSPSKQFYHCFGCGANGTALRFLMEYDRLEFPEAVEVLARQLGMEIPREARPREAHDSGDLYDALAEADKLYRNWLRRHPQRQRAIDYLRGRGLSGEIAADYGIGFAPPGWDNLLKSLEHLAGPLHKSGMLISRDNGGQYDRFRDRIMFPIRDRRGRVIAFGGRVLDNGEPKYLNSPETPVFHKGRELYGLHECLQAQRKPADILVVEGYMDVVALAQHDFRNAVATLGTATSTQHVERLFQTTTDVVFCFDGDRAGRQAAWRALESALPAMRDRRQARFLFLPDGEDPDSLVRHSRDAFVELLGDALPLSEFLFRELAGESDLKSMDGRARIAETAAPLIARIPPGVFRDLMIDELSSLAKVDRAHVEAVMAGDKPTTPAEKAPARPARVKTQRRTLIRVAVALLLERPTLAESALPPELVAQLSLPGADLLAEIIEILQQEPHLSSGALLERFRDSPHEAALWKLATWDHMTPSDGVEAEFVGAMEHLETLLARQRLQYLQGQLEKGNLTPEEHQEWLALLKAKGMSR</sequence>
<dbReference type="GO" id="GO:0000428">
    <property type="term" value="C:DNA-directed RNA polymerase complex"/>
    <property type="evidence" value="ECO:0007669"/>
    <property type="project" value="UniProtKB-KW"/>
</dbReference>
<dbReference type="GO" id="GO:0008270">
    <property type="term" value="F:zinc ion binding"/>
    <property type="evidence" value="ECO:0007669"/>
    <property type="project" value="UniProtKB-UniRule"/>
</dbReference>
<dbReference type="FunFam" id="3.90.980.10:FF:000001">
    <property type="entry name" value="DNA primase"/>
    <property type="match status" value="1"/>
</dbReference>
<dbReference type="InterPro" id="IPR034151">
    <property type="entry name" value="TOPRIM_DnaG_bac"/>
</dbReference>
<dbReference type="NCBIfam" id="TIGR01391">
    <property type="entry name" value="dnaG"/>
    <property type="match status" value="1"/>
</dbReference>
<dbReference type="CDD" id="cd03364">
    <property type="entry name" value="TOPRIM_DnaG_primases"/>
    <property type="match status" value="1"/>
</dbReference>
<dbReference type="Pfam" id="PF13155">
    <property type="entry name" value="Toprim_2"/>
    <property type="match status" value="1"/>
</dbReference>
<dbReference type="RefSeq" id="WP_253473149.1">
    <property type="nucleotide sequence ID" value="NZ_JALJXV010000001.1"/>
</dbReference>
<dbReference type="Pfam" id="PF08278">
    <property type="entry name" value="DnaG_DnaB_bind"/>
    <property type="match status" value="1"/>
</dbReference>
<dbReference type="SMART" id="SM00400">
    <property type="entry name" value="ZnF_CHCC"/>
    <property type="match status" value="1"/>
</dbReference>
<dbReference type="HAMAP" id="MF_00974">
    <property type="entry name" value="DNA_primase_DnaG"/>
    <property type="match status" value="1"/>
</dbReference>
<dbReference type="PANTHER" id="PTHR30313">
    <property type="entry name" value="DNA PRIMASE"/>
    <property type="match status" value="1"/>
</dbReference>
<evidence type="ECO:0000256" key="9">
    <source>
        <dbReference type="ARBA" id="ARBA00022842"/>
    </source>
</evidence>
<dbReference type="InterPro" id="IPR036977">
    <property type="entry name" value="DNA_primase_Znf_CHC2"/>
</dbReference>
<evidence type="ECO:0000259" key="15">
    <source>
        <dbReference type="PROSITE" id="PS50880"/>
    </source>
</evidence>
<dbReference type="EC" id="2.7.7.101" evidence="12"/>
<evidence type="ECO:0000256" key="13">
    <source>
        <dbReference type="PIRNR" id="PIRNR002811"/>
    </source>
</evidence>
<keyword evidence="7 12" id="KW-0863">Zinc-finger</keyword>
<dbReference type="InterPro" id="IPR037068">
    <property type="entry name" value="DNA_primase_core_N_sf"/>
</dbReference>
<dbReference type="GO" id="GO:0003899">
    <property type="term" value="F:DNA-directed RNA polymerase activity"/>
    <property type="evidence" value="ECO:0007669"/>
    <property type="project" value="UniProtKB-UniRule"/>
</dbReference>
<dbReference type="InterPro" id="IPR016136">
    <property type="entry name" value="DNA_helicase_N/primase_C"/>
</dbReference>
<dbReference type="InterPro" id="IPR013264">
    <property type="entry name" value="DNAG_N"/>
</dbReference>
<evidence type="ECO:0000256" key="5">
    <source>
        <dbReference type="ARBA" id="ARBA00022705"/>
    </source>
</evidence>
<comment type="subunit">
    <text evidence="12">Monomer. Interacts with DnaB.</text>
</comment>
<evidence type="ECO:0000256" key="2">
    <source>
        <dbReference type="ARBA" id="ARBA00022515"/>
    </source>
</evidence>
<dbReference type="EMBL" id="JALJXV010000001">
    <property type="protein sequence ID" value="MCP1673199.1"/>
    <property type="molecule type" value="Genomic_DNA"/>
</dbReference>
<keyword evidence="3 12" id="KW-0808">Transferase</keyword>
<dbReference type="GO" id="GO:0005737">
    <property type="term" value="C:cytoplasm"/>
    <property type="evidence" value="ECO:0007669"/>
    <property type="project" value="TreeGrafter"/>
</dbReference>
<comment type="cofactor">
    <cofactor evidence="12 13 14">
        <name>Zn(2+)</name>
        <dbReference type="ChEBI" id="CHEBI:29105"/>
    </cofactor>
    <text evidence="12 13 14">Binds 1 zinc ion per monomer.</text>
</comment>
<evidence type="ECO:0000256" key="6">
    <source>
        <dbReference type="ARBA" id="ARBA00022723"/>
    </source>
</evidence>
<dbReference type="GO" id="GO:1990077">
    <property type="term" value="C:primosome complex"/>
    <property type="evidence" value="ECO:0007669"/>
    <property type="project" value="UniProtKB-KW"/>
</dbReference>
<evidence type="ECO:0000313" key="16">
    <source>
        <dbReference type="EMBL" id="MCP1673199.1"/>
    </source>
</evidence>
<keyword evidence="5 12" id="KW-0235">DNA replication</keyword>
<dbReference type="InterPro" id="IPR006295">
    <property type="entry name" value="DNA_primase_DnaG"/>
</dbReference>
<keyword evidence="9" id="KW-0460">Magnesium</keyword>
<dbReference type="SUPFAM" id="SSF117023">
    <property type="entry name" value="DNA primase DnaG, C-terminal domain"/>
    <property type="match status" value="1"/>
</dbReference>
<dbReference type="FunFam" id="3.40.1360.10:FF:000002">
    <property type="entry name" value="DNA primase"/>
    <property type="match status" value="1"/>
</dbReference>
<dbReference type="Gene3D" id="3.90.580.10">
    <property type="entry name" value="Zinc finger, CHC2-type domain"/>
    <property type="match status" value="1"/>
</dbReference>
<dbReference type="PROSITE" id="PS50880">
    <property type="entry name" value="TOPRIM"/>
    <property type="match status" value="1"/>
</dbReference>
<keyword evidence="11 12" id="KW-0804">Transcription</keyword>
<comment type="catalytic activity">
    <reaction evidence="12">
        <text>ssDNA + n NTP = ssDNA/pppN(pN)n-1 hybrid + (n-1) diphosphate.</text>
        <dbReference type="EC" id="2.7.7.101"/>
    </reaction>
</comment>
<evidence type="ECO:0000313" key="17">
    <source>
        <dbReference type="Proteomes" id="UP001205843"/>
    </source>
</evidence>
<feature type="domain" description="Toprim" evidence="15">
    <location>
        <begin position="253"/>
        <end position="335"/>
    </location>
</feature>
<evidence type="ECO:0000256" key="11">
    <source>
        <dbReference type="ARBA" id="ARBA00023163"/>
    </source>
</evidence>
<gene>
    <name evidence="12" type="primary">dnaG</name>
    <name evidence="16" type="ORF">J2T57_000291</name>
</gene>
<accession>A0AAE3G1D3</accession>
<dbReference type="Proteomes" id="UP001205843">
    <property type="component" value="Unassembled WGS sequence"/>
</dbReference>